<proteinExistence type="predicted"/>
<dbReference type="InterPro" id="IPR001206">
    <property type="entry name" value="Diacylglycerol_kinase_cat_dom"/>
</dbReference>
<dbReference type="PANTHER" id="PTHR11255">
    <property type="entry name" value="DIACYLGLYCEROL KINASE"/>
    <property type="match status" value="1"/>
</dbReference>
<dbReference type="InterPro" id="IPR017438">
    <property type="entry name" value="ATP-NAD_kinase_N"/>
</dbReference>
<feature type="domain" description="DAGKc" evidence="2">
    <location>
        <begin position="4"/>
        <end position="99"/>
    </location>
</feature>
<dbReference type="AlphaFoldDB" id="A0A183FAE5"/>
<evidence type="ECO:0000313" key="3">
    <source>
        <dbReference type="EMBL" id="VDO31371.1"/>
    </source>
</evidence>
<dbReference type="GO" id="GO:0016020">
    <property type="term" value="C:membrane"/>
    <property type="evidence" value="ECO:0007669"/>
    <property type="project" value="UniProtKB-SubCell"/>
</dbReference>
<dbReference type="SUPFAM" id="SSF111331">
    <property type="entry name" value="NAD kinase/diacylglycerol kinase-like"/>
    <property type="match status" value="1"/>
</dbReference>
<organism evidence="4 5">
    <name type="scientific">Heligmosomoides polygyrus</name>
    <name type="common">Parasitic roundworm</name>
    <dbReference type="NCBI Taxonomy" id="6339"/>
    <lineage>
        <taxon>Eukaryota</taxon>
        <taxon>Metazoa</taxon>
        <taxon>Ecdysozoa</taxon>
        <taxon>Nematoda</taxon>
        <taxon>Chromadorea</taxon>
        <taxon>Rhabditida</taxon>
        <taxon>Rhabditina</taxon>
        <taxon>Rhabditomorpha</taxon>
        <taxon>Strongyloidea</taxon>
        <taxon>Heligmosomidae</taxon>
        <taxon>Heligmosomoides</taxon>
    </lineage>
</organism>
<name>A0A183FAE5_HELPZ</name>
<dbReference type="SMART" id="SM00046">
    <property type="entry name" value="DAGKc"/>
    <property type="match status" value="1"/>
</dbReference>
<dbReference type="Proteomes" id="UP000050761">
    <property type="component" value="Unassembled WGS sequence"/>
</dbReference>
<dbReference type="InterPro" id="IPR037607">
    <property type="entry name" value="DGK"/>
</dbReference>
<dbReference type="GO" id="GO:0008270">
    <property type="term" value="F:zinc ion binding"/>
    <property type="evidence" value="ECO:0007669"/>
    <property type="project" value="UniProtKB-KW"/>
</dbReference>
<evidence type="ECO:0000256" key="1">
    <source>
        <dbReference type="ARBA" id="ARBA00022771"/>
    </source>
</evidence>
<evidence type="ECO:0000313" key="4">
    <source>
        <dbReference type="Proteomes" id="UP000050761"/>
    </source>
</evidence>
<keyword evidence="1" id="KW-0479">Metal-binding</keyword>
<dbReference type="GO" id="GO:0004143">
    <property type="term" value="F:ATP-dependent diacylglycerol kinase activity"/>
    <property type="evidence" value="ECO:0007669"/>
    <property type="project" value="InterPro"/>
</dbReference>
<evidence type="ECO:0000259" key="2">
    <source>
        <dbReference type="PROSITE" id="PS50146"/>
    </source>
</evidence>
<dbReference type="Gene3D" id="3.40.50.10330">
    <property type="entry name" value="Probable inorganic polyphosphate/atp-NAD kinase, domain 1"/>
    <property type="match status" value="1"/>
</dbReference>
<dbReference type="OrthoDB" id="242257at2759"/>
<dbReference type="GO" id="GO:0007165">
    <property type="term" value="P:signal transduction"/>
    <property type="evidence" value="ECO:0007669"/>
    <property type="project" value="InterPro"/>
</dbReference>
<accession>A0A3P7U9T8</accession>
<dbReference type="Pfam" id="PF00781">
    <property type="entry name" value="DAGK_cat"/>
    <property type="match status" value="1"/>
</dbReference>
<protein>
    <submittedName>
        <fullName evidence="5">DAGKc domain-containing protein</fullName>
    </submittedName>
</protein>
<reference evidence="3 4" key="1">
    <citation type="submission" date="2018-11" db="EMBL/GenBank/DDBJ databases">
        <authorList>
            <consortium name="Pathogen Informatics"/>
        </authorList>
    </citation>
    <scope>NUCLEOTIDE SEQUENCE [LARGE SCALE GENOMIC DNA]</scope>
</reference>
<accession>A0A183FAE5</accession>
<dbReference type="PROSITE" id="PS50146">
    <property type="entry name" value="DAGK"/>
    <property type="match status" value="1"/>
</dbReference>
<evidence type="ECO:0000313" key="5">
    <source>
        <dbReference type="WBParaSite" id="HPBE_0000313701-mRNA-1"/>
    </source>
</evidence>
<reference evidence="5" key="2">
    <citation type="submission" date="2019-09" db="UniProtKB">
        <authorList>
            <consortium name="WormBaseParasite"/>
        </authorList>
    </citation>
    <scope>IDENTIFICATION</scope>
</reference>
<keyword evidence="1" id="KW-0862">Zinc</keyword>
<sequence>MLPQDSEPLLVLVNVKSGGCQGTELIQSFRKLLNPFQVFDVLKGGPLVGLYVFRNIPKYKILACGGDGTIGWVLQCLDIAKQVFIEFSQHVVQIPVTGY</sequence>
<dbReference type="InterPro" id="IPR016064">
    <property type="entry name" value="NAD/diacylglycerol_kinase_sf"/>
</dbReference>
<dbReference type="WBParaSite" id="HPBE_0000313701-mRNA-1">
    <property type="protein sequence ID" value="HPBE_0000313701-mRNA-1"/>
    <property type="gene ID" value="HPBE_0000313701"/>
</dbReference>
<keyword evidence="4" id="KW-1185">Reference proteome</keyword>
<dbReference type="EMBL" id="UZAH01006599">
    <property type="protein sequence ID" value="VDO31371.1"/>
    <property type="molecule type" value="Genomic_DNA"/>
</dbReference>
<keyword evidence="1" id="KW-0863">Zinc-finger</keyword>
<gene>
    <name evidence="3" type="ORF">HPBE_LOCUS3138</name>
</gene>
<dbReference type="PANTHER" id="PTHR11255:SF54">
    <property type="entry name" value="DIACYLGLYCEROL KINASE THETA"/>
    <property type="match status" value="1"/>
</dbReference>